<organism evidence="2 3">
    <name type="scientific">Turicibacter bilis</name>
    <dbReference type="NCBI Taxonomy" id="2735723"/>
    <lineage>
        <taxon>Bacteria</taxon>
        <taxon>Bacillati</taxon>
        <taxon>Bacillota</taxon>
        <taxon>Erysipelotrichia</taxon>
        <taxon>Erysipelotrichales</taxon>
        <taxon>Turicibacteraceae</taxon>
        <taxon>Turicibacter</taxon>
    </lineage>
</organism>
<name>A0A9Q9CLH9_9FIRM</name>
<dbReference type="InterPro" id="IPR002798">
    <property type="entry name" value="SpoIIM-like"/>
</dbReference>
<keyword evidence="1" id="KW-0812">Transmembrane</keyword>
<protein>
    <recommendedName>
        <fullName evidence="4">Stage II sporulation protein M</fullName>
    </recommendedName>
</protein>
<proteinExistence type="predicted"/>
<reference evidence="2" key="1">
    <citation type="submission" date="2021-03" db="EMBL/GenBank/DDBJ databases">
        <title>Comparative Genomics and Metabolomics in the genus Turicibacter.</title>
        <authorList>
            <person name="Maki J."/>
            <person name="Looft T."/>
        </authorList>
    </citation>
    <scope>NUCLEOTIDE SEQUENCE</scope>
    <source>
        <strain evidence="2">ISU324</strain>
    </source>
</reference>
<feature type="transmembrane region" description="Helical" evidence="1">
    <location>
        <begin position="105"/>
        <end position="126"/>
    </location>
</feature>
<gene>
    <name evidence="2" type="ORF">J0J70_07880</name>
</gene>
<feature type="transmembrane region" description="Helical" evidence="1">
    <location>
        <begin position="168"/>
        <end position="192"/>
    </location>
</feature>
<accession>A0A9Q9CLH9</accession>
<dbReference type="Proteomes" id="UP001058072">
    <property type="component" value="Chromosome"/>
</dbReference>
<dbReference type="RefSeq" id="WP_212724297.1">
    <property type="nucleotide sequence ID" value="NZ_CP071250.1"/>
</dbReference>
<feature type="transmembrane region" description="Helical" evidence="1">
    <location>
        <begin position="79"/>
        <end position="98"/>
    </location>
</feature>
<dbReference type="AlphaFoldDB" id="A0A9Q9CLH9"/>
<keyword evidence="1" id="KW-0472">Membrane</keyword>
<evidence type="ECO:0008006" key="4">
    <source>
        <dbReference type="Google" id="ProtNLM"/>
    </source>
</evidence>
<dbReference type="Pfam" id="PF01944">
    <property type="entry name" value="SpoIIM"/>
    <property type="match status" value="1"/>
</dbReference>
<evidence type="ECO:0000313" key="3">
    <source>
        <dbReference type="Proteomes" id="UP001058072"/>
    </source>
</evidence>
<feature type="transmembrane region" description="Helical" evidence="1">
    <location>
        <begin position="132"/>
        <end position="156"/>
    </location>
</feature>
<sequence>MVAQKCRKKSFSYVLYVMYVLLLLVIIGDIIGSSLYIKLEQSSQSLMVNYVNENINAFDQTQWSFNQLFYKQFMYQGSMWVLGLTVIGVVVNLFLVFLKGVIAGFNVFFIFQTLAPMQAIWTSFLWLIQYSLILGVTILSGYFSVRFVIMAVKIIFFKKNTTLLKKHLLYYFYQLFIIMVLTLVTSGVTYLIQPIVYHQFEKAGQAQPVEQSADDFISTSSDATSNLMLQININFEREVL</sequence>
<evidence type="ECO:0000313" key="2">
    <source>
        <dbReference type="EMBL" id="UUF07551.1"/>
    </source>
</evidence>
<feature type="transmembrane region" description="Helical" evidence="1">
    <location>
        <begin position="12"/>
        <end position="37"/>
    </location>
</feature>
<keyword evidence="1" id="KW-1133">Transmembrane helix</keyword>
<dbReference type="EMBL" id="CP071250">
    <property type="protein sequence ID" value="UUF07551.1"/>
    <property type="molecule type" value="Genomic_DNA"/>
</dbReference>
<evidence type="ECO:0000256" key="1">
    <source>
        <dbReference type="SAM" id="Phobius"/>
    </source>
</evidence>